<reference evidence="1 2" key="1">
    <citation type="submission" date="2016-07" db="EMBL/GenBank/DDBJ databases">
        <title>Complete genome sequence of Bradyrhizobium icense LMTR 13T, a potential inoculant strain isolated from lima bean (Phaseolus lunatus) in Peru.</title>
        <authorList>
            <person name="Ormeno-Orrillo E."/>
            <person name="Duran D."/>
            <person name="Rogel M.A."/>
            <person name="Rey L."/>
            <person name="Imperial J."/>
            <person name="Ruiz-Argueso T."/>
            <person name="Martinez-Romero E."/>
        </authorList>
    </citation>
    <scope>NUCLEOTIDE SEQUENCE [LARGE SCALE GENOMIC DNA]</scope>
    <source>
        <strain evidence="1 2">LMTR 13</strain>
    </source>
</reference>
<accession>A0A1B1UG11</accession>
<proteinExistence type="predicted"/>
<keyword evidence="2" id="KW-1185">Reference proteome</keyword>
<sequence length="85" mass="9448">MRKTRAEAAAYADCTEAQMMAMFGWTDPKMPAHYIAKARRDQLGASGMEKLVSFDHSQNENIGDFTLLRAVNAAVAPISNFRKKP</sequence>
<gene>
    <name evidence="1" type="ORF">LMTR13_17435</name>
</gene>
<dbReference type="EMBL" id="CP016428">
    <property type="protein sequence ID" value="ANW01687.1"/>
    <property type="molecule type" value="Genomic_DNA"/>
</dbReference>
<evidence type="ECO:0000313" key="2">
    <source>
        <dbReference type="Proteomes" id="UP000092839"/>
    </source>
</evidence>
<dbReference type="AlphaFoldDB" id="A0A1B1UG11"/>
<dbReference type="KEGG" id="bic:LMTR13_17435"/>
<organism evidence="1 2">
    <name type="scientific">Bradyrhizobium icense</name>
    <dbReference type="NCBI Taxonomy" id="1274631"/>
    <lineage>
        <taxon>Bacteria</taxon>
        <taxon>Pseudomonadati</taxon>
        <taxon>Pseudomonadota</taxon>
        <taxon>Alphaproteobacteria</taxon>
        <taxon>Hyphomicrobiales</taxon>
        <taxon>Nitrobacteraceae</taxon>
        <taxon>Bradyrhizobium</taxon>
    </lineage>
</organism>
<name>A0A1B1UG11_9BRAD</name>
<evidence type="ECO:0000313" key="1">
    <source>
        <dbReference type="EMBL" id="ANW01687.1"/>
    </source>
</evidence>
<dbReference type="STRING" id="1274631.LMTR13_17435"/>
<dbReference type="Proteomes" id="UP000092839">
    <property type="component" value="Chromosome"/>
</dbReference>
<protein>
    <submittedName>
        <fullName evidence="1">Uncharacterized protein</fullName>
    </submittedName>
</protein>